<evidence type="ECO:0000256" key="6">
    <source>
        <dbReference type="ARBA" id="ARBA00034617"/>
    </source>
</evidence>
<keyword evidence="5" id="KW-0413">Isomerase</keyword>
<feature type="domain" description="UvrD-like helicase C-terminal" evidence="11">
    <location>
        <begin position="62"/>
        <end position="180"/>
    </location>
</feature>
<accession>A0A1T4QB27</accession>
<dbReference type="Pfam" id="PF00580">
    <property type="entry name" value="UvrD-helicase"/>
    <property type="match status" value="1"/>
</dbReference>
<reference evidence="12 13" key="1">
    <citation type="submission" date="2017-02" db="EMBL/GenBank/DDBJ databases">
        <authorList>
            <person name="Peterson S.W."/>
        </authorList>
    </citation>
    <scope>NUCLEOTIDE SEQUENCE [LARGE SCALE GENOMIC DNA]</scope>
    <source>
        <strain evidence="12 13">DSM 22335</strain>
    </source>
</reference>
<dbReference type="STRING" id="413434.SAMN04488132_10821"/>
<keyword evidence="3 12" id="KW-0347">Helicase</keyword>
<evidence type="ECO:0000313" key="12">
    <source>
        <dbReference type="EMBL" id="SKA00983.1"/>
    </source>
</evidence>
<keyword evidence="13" id="KW-1185">Reference proteome</keyword>
<comment type="catalytic activity">
    <reaction evidence="6">
        <text>Couples ATP hydrolysis with the unwinding of duplex DNA by translocating in the 3'-5' direction.</text>
        <dbReference type="EC" id="5.6.2.4"/>
    </reaction>
</comment>
<gene>
    <name evidence="12" type="ORF">SAMN04488132_10821</name>
</gene>
<dbReference type="GO" id="GO:0016887">
    <property type="term" value="F:ATP hydrolysis activity"/>
    <property type="evidence" value="ECO:0007669"/>
    <property type="project" value="RHEA"/>
</dbReference>
<dbReference type="Proteomes" id="UP000190888">
    <property type="component" value="Unassembled WGS sequence"/>
</dbReference>
<evidence type="ECO:0000256" key="2">
    <source>
        <dbReference type="ARBA" id="ARBA00022801"/>
    </source>
</evidence>
<dbReference type="PANTHER" id="PTHR11070">
    <property type="entry name" value="UVRD / RECB / PCRA DNA HELICASE FAMILY MEMBER"/>
    <property type="match status" value="1"/>
</dbReference>
<dbReference type="SUPFAM" id="SSF52540">
    <property type="entry name" value="P-loop containing nucleoside triphosphate hydrolases"/>
    <property type="match status" value="1"/>
</dbReference>
<proteinExistence type="predicted"/>
<evidence type="ECO:0000256" key="5">
    <source>
        <dbReference type="ARBA" id="ARBA00023235"/>
    </source>
</evidence>
<dbReference type="InterPro" id="IPR014016">
    <property type="entry name" value="UvrD-like_ATP-bd"/>
</dbReference>
<evidence type="ECO:0000256" key="9">
    <source>
        <dbReference type="ARBA" id="ARBA00048988"/>
    </source>
</evidence>
<dbReference type="InterPro" id="IPR000212">
    <property type="entry name" value="DNA_helicase_UvrD/REP"/>
</dbReference>
<evidence type="ECO:0000313" key="13">
    <source>
        <dbReference type="Proteomes" id="UP000190888"/>
    </source>
</evidence>
<sequence>MIDEAQDMNADEYALINTLIEHNEDMRVIAVGDDDQNIYTFRGADSAYLEDFIKKREAKKYELIENYRSKKNLVDFANHFVSGIGHRLKELPIQANKKPNGIIDLVLYQSKNLVTPIVKAITASATHGSVCVLTRFNEEASQITGLLLNQGLSAKLIQHQDGFNLYNLAEIRFFINALKLEPDTFLISEDTWKDAERSLIQTYKHSPKLELCQSIIRDFEAANPKKKYKSDLEIFIRESKIEDFAHEAGGSILVSTIHKAKGKEFDHVYLLLDGMNISTDEDKRQLYVGITRAKERLSIHTNGSYFNDIRVANLNRTIDQTIYKQPDLLVMQTTLKSVILSYFSRTQHIVKGLMSGMSLLITAEGCNDRNENAVLRFSQQCRNEIEQFRQKGYQLKQAKVNFIVYWKDDTTGTEYQTVLPELYFERNHR</sequence>
<dbReference type="CDD" id="cd18809">
    <property type="entry name" value="SF1_C_RecD"/>
    <property type="match status" value="1"/>
</dbReference>
<evidence type="ECO:0000256" key="7">
    <source>
        <dbReference type="ARBA" id="ARBA00034808"/>
    </source>
</evidence>
<name>A0A1T4QB27_9BACT</name>
<evidence type="ECO:0000256" key="8">
    <source>
        <dbReference type="ARBA" id="ARBA00034923"/>
    </source>
</evidence>
<dbReference type="GO" id="GO:0003677">
    <property type="term" value="F:DNA binding"/>
    <property type="evidence" value="ECO:0007669"/>
    <property type="project" value="InterPro"/>
</dbReference>
<protein>
    <recommendedName>
        <fullName evidence="7">DNA 3'-5' helicase</fullName>
        <ecNumber evidence="7">5.6.2.4</ecNumber>
    </recommendedName>
    <alternativeName>
        <fullName evidence="8">DNA 3'-5' helicase II</fullName>
    </alternativeName>
</protein>
<keyword evidence="4" id="KW-0067">ATP-binding</keyword>
<feature type="domain" description="UvrD-like helicase ATP-binding" evidence="10">
    <location>
        <begin position="1"/>
        <end position="55"/>
    </location>
</feature>
<comment type="catalytic activity">
    <reaction evidence="9">
        <text>ATP + H2O = ADP + phosphate + H(+)</text>
        <dbReference type="Rhea" id="RHEA:13065"/>
        <dbReference type="ChEBI" id="CHEBI:15377"/>
        <dbReference type="ChEBI" id="CHEBI:15378"/>
        <dbReference type="ChEBI" id="CHEBI:30616"/>
        <dbReference type="ChEBI" id="CHEBI:43474"/>
        <dbReference type="ChEBI" id="CHEBI:456216"/>
        <dbReference type="EC" id="5.6.2.4"/>
    </reaction>
</comment>
<dbReference type="AlphaFoldDB" id="A0A1T4QB27"/>
<evidence type="ECO:0000259" key="10">
    <source>
        <dbReference type="Pfam" id="PF00580"/>
    </source>
</evidence>
<evidence type="ECO:0000256" key="4">
    <source>
        <dbReference type="ARBA" id="ARBA00022840"/>
    </source>
</evidence>
<dbReference type="GO" id="GO:0000725">
    <property type="term" value="P:recombinational repair"/>
    <property type="evidence" value="ECO:0007669"/>
    <property type="project" value="TreeGrafter"/>
</dbReference>
<dbReference type="PANTHER" id="PTHR11070:SF2">
    <property type="entry name" value="ATP-DEPENDENT DNA HELICASE SRS2"/>
    <property type="match status" value="1"/>
</dbReference>
<organism evidence="12 13">
    <name type="scientific">Sediminibacterium ginsengisoli</name>
    <dbReference type="NCBI Taxonomy" id="413434"/>
    <lineage>
        <taxon>Bacteria</taxon>
        <taxon>Pseudomonadati</taxon>
        <taxon>Bacteroidota</taxon>
        <taxon>Chitinophagia</taxon>
        <taxon>Chitinophagales</taxon>
        <taxon>Chitinophagaceae</taxon>
        <taxon>Sediminibacterium</taxon>
    </lineage>
</organism>
<dbReference type="GO" id="GO:0043138">
    <property type="term" value="F:3'-5' DNA helicase activity"/>
    <property type="evidence" value="ECO:0007669"/>
    <property type="project" value="UniProtKB-EC"/>
</dbReference>
<dbReference type="EMBL" id="FUWH01000008">
    <property type="protein sequence ID" value="SKA00983.1"/>
    <property type="molecule type" value="Genomic_DNA"/>
</dbReference>
<evidence type="ECO:0000259" key="11">
    <source>
        <dbReference type="Pfam" id="PF13361"/>
    </source>
</evidence>
<dbReference type="Gene3D" id="3.40.50.300">
    <property type="entry name" value="P-loop containing nucleotide triphosphate hydrolases"/>
    <property type="match status" value="3"/>
</dbReference>
<feature type="domain" description="UvrD-like helicase C-terminal" evidence="11">
    <location>
        <begin position="205"/>
        <end position="301"/>
    </location>
</feature>
<evidence type="ECO:0000256" key="1">
    <source>
        <dbReference type="ARBA" id="ARBA00022741"/>
    </source>
</evidence>
<dbReference type="InterPro" id="IPR014017">
    <property type="entry name" value="DNA_helicase_UvrD-like_C"/>
</dbReference>
<dbReference type="GO" id="GO:0005524">
    <property type="term" value="F:ATP binding"/>
    <property type="evidence" value="ECO:0007669"/>
    <property type="project" value="UniProtKB-KW"/>
</dbReference>
<keyword evidence="1" id="KW-0547">Nucleotide-binding</keyword>
<dbReference type="InterPro" id="IPR027417">
    <property type="entry name" value="P-loop_NTPase"/>
</dbReference>
<keyword evidence="2" id="KW-0378">Hydrolase</keyword>
<dbReference type="Pfam" id="PF13361">
    <property type="entry name" value="UvrD_C"/>
    <property type="match status" value="2"/>
</dbReference>
<evidence type="ECO:0000256" key="3">
    <source>
        <dbReference type="ARBA" id="ARBA00022806"/>
    </source>
</evidence>
<dbReference type="EC" id="5.6.2.4" evidence="7"/>